<dbReference type="Pfam" id="PF23282">
    <property type="entry name" value="WHD_ROQ1"/>
    <property type="match status" value="1"/>
</dbReference>
<dbReference type="PRINTS" id="PR00364">
    <property type="entry name" value="DISEASERSIST"/>
</dbReference>
<keyword evidence="2" id="KW-0677">Repeat</keyword>
<dbReference type="Gene3D" id="3.40.50.300">
    <property type="entry name" value="P-loop containing nucleotide triphosphate hydrolases"/>
    <property type="match status" value="1"/>
</dbReference>
<dbReference type="InterPro" id="IPR044974">
    <property type="entry name" value="Disease_R_plants"/>
</dbReference>
<feature type="domain" description="Disease resistance protein Roq1-like winged-helix" evidence="4">
    <location>
        <begin position="302"/>
        <end position="353"/>
    </location>
</feature>
<evidence type="ECO:0000259" key="3">
    <source>
        <dbReference type="Pfam" id="PF00931"/>
    </source>
</evidence>
<dbReference type="Gene3D" id="3.40.50.10140">
    <property type="entry name" value="Toll/interleukin-1 receptor homology (TIR) domain"/>
    <property type="match status" value="1"/>
</dbReference>
<evidence type="ECO:0000256" key="1">
    <source>
        <dbReference type="ARBA" id="ARBA00022614"/>
    </source>
</evidence>
<organism evidence="5 6">
    <name type="scientific">Stylosanthes scabra</name>
    <dbReference type="NCBI Taxonomy" id="79078"/>
    <lineage>
        <taxon>Eukaryota</taxon>
        <taxon>Viridiplantae</taxon>
        <taxon>Streptophyta</taxon>
        <taxon>Embryophyta</taxon>
        <taxon>Tracheophyta</taxon>
        <taxon>Spermatophyta</taxon>
        <taxon>Magnoliopsida</taxon>
        <taxon>eudicotyledons</taxon>
        <taxon>Gunneridae</taxon>
        <taxon>Pentapetalae</taxon>
        <taxon>rosids</taxon>
        <taxon>fabids</taxon>
        <taxon>Fabales</taxon>
        <taxon>Fabaceae</taxon>
        <taxon>Papilionoideae</taxon>
        <taxon>50 kb inversion clade</taxon>
        <taxon>dalbergioids sensu lato</taxon>
        <taxon>Dalbergieae</taxon>
        <taxon>Pterocarpus clade</taxon>
        <taxon>Stylosanthes</taxon>
    </lineage>
</organism>
<evidence type="ECO:0000259" key="4">
    <source>
        <dbReference type="Pfam" id="PF23282"/>
    </source>
</evidence>
<gene>
    <name evidence="5" type="ORF">PIB30_081601</name>
</gene>
<evidence type="ECO:0000313" key="5">
    <source>
        <dbReference type="EMBL" id="MED6175785.1"/>
    </source>
</evidence>
<keyword evidence="6" id="KW-1185">Reference proteome</keyword>
<dbReference type="SUPFAM" id="SSF52540">
    <property type="entry name" value="P-loop containing nucleoside triphosphate hydrolases"/>
    <property type="match status" value="1"/>
</dbReference>
<dbReference type="InterPro" id="IPR027417">
    <property type="entry name" value="P-loop_NTPase"/>
</dbReference>
<sequence>MECHRTTYQLVVIVFYGVDPSELRNLRGMIAEAFNDLLSGIKVEEDSTSRNWFHKRASHSNKFQKIVEDVTAMLDRIDLFIAEHPVVVESRVEDVIQVLYNHEAKDILSLGIWGMGGMSNTTIAKAIYNKIGHKFQGRSFLLNIREEWKKTNGPVSLRNKLLTHIFNTTKIRIHNIEEGKLKLKERLCQKPILLVLDDVDKPEQLKALCGSYEWFRAGSRIIITTRDKKLARIRIKKEDLARVGSEIYTLKQMDEKDSIELFSWHAFNEASPSEEFHELSGKIVSYCGGCHWLLKSWGMDRKDVIQILDGCGLLAETGLNVLVERSLVVVDNNNRLGMHDLLRDMGREIIREKMPKDPGMHSRLWNPEDAFQFPMGYPNIEGLALKLSRTEKVETKAFEKIIKLRLLQLTGVEPVGNFNMLQEISDGYLGRNFLSATPLKSVIKEI</sequence>
<dbReference type="EMBL" id="JASCZI010152261">
    <property type="protein sequence ID" value="MED6175785.1"/>
    <property type="molecule type" value="Genomic_DNA"/>
</dbReference>
<dbReference type="PANTHER" id="PTHR11017">
    <property type="entry name" value="LEUCINE-RICH REPEAT-CONTAINING PROTEIN"/>
    <property type="match status" value="1"/>
</dbReference>
<name>A0ABU6VQ94_9FABA</name>
<dbReference type="Pfam" id="PF00931">
    <property type="entry name" value="NB-ARC"/>
    <property type="match status" value="1"/>
</dbReference>
<dbReference type="PANTHER" id="PTHR11017:SF271">
    <property type="entry name" value="DISEASE RESISTANCE PROTEIN (TIR-NBS-LRR CLASS) FAMILY"/>
    <property type="match status" value="1"/>
</dbReference>
<dbReference type="Proteomes" id="UP001341840">
    <property type="component" value="Unassembled WGS sequence"/>
</dbReference>
<protein>
    <submittedName>
        <fullName evidence="5">Uncharacterized protein</fullName>
    </submittedName>
</protein>
<feature type="domain" description="NB-ARC" evidence="3">
    <location>
        <begin position="89"/>
        <end position="268"/>
    </location>
</feature>
<accession>A0ABU6VQ94</accession>
<reference evidence="5 6" key="1">
    <citation type="journal article" date="2023" name="Plants (Basel)">
        <title>Bridging the Gap: Combining Genomics and Transcriptomics Approaches to Understand Stylosanthes scabra, an Orphan Legume from the Brazilian Caatinga.</title>
        <authorList>
            <person name="Ferreira-Neto J.R.C."/>
            <person name="da Silva M.D."/>
            <person name="Binneck E."/>
            <person name="de Melo N.F."/>
            <person name="da Silva R.H."/>
            <person name="de Melo A.L.T.M."/>
            <person name="Pandolfi V."/>
            <person name="Bustamante F.O."/>
            <person name="Brasileiro-Vidal A.C."/>
            <person name="Benko-Iseppon A.M."/>
        </authorList>
    </citation>
    <scope>NUCLEOTIDE SEQUENCE [LARGE SCALE GENOMIC DNA]</scope>
    <source>
        <tissue evidence="5">Leaves</tissue>
    </source>
</reference>
<comment type="caution">
    <text evidence="5">The sequence shown here is derived from an EMBL/GenBank/DDBJ whole genome shotgun (WGS) entry which is preliminary data.</text>
</comment>
<dbReference type="InterPro" id="IPR035897">
    <property type="entry name" value="Toll_tir_struct_dom_sf"/>
</dbReference>
<proteinExistence type="predicted"/>
<dbReference type="InterPro" id="IPR058192">
    <property type="entry name" value="WHD_ROQ1-like"/>
</dbReference>
<evidence type="ECO:0000313" key="6">
    <source>
        <dbReference type="Proteomes" id="UP001341840"/>
    </source>
</evidence>
<evidence type="ECO:0000256" key="2">
    <source>
        <dbReference type="ARBA" id="ARBA00022737"/>
    </source>
</evidence>
<keyword evidence="1" id="KW-0433">Leucine-rich repeat</keyword>
<dbReference type="InterPro" id="IPR002182">
    <property type="entry name" value="NB-ARC"/>
</dbReference>